<dbReference type="RefSeq" id="WP_115589745.1">
    <property type="nucleotide sequence ID" value="NZ_UFRN01000002.1"/>
</dbReference>
<dbReference type="CDD" id="cd01038">
    <property type="entry name" value="Endonuclease_DUF559"/>
    <property type="match status" value="1"/>
</dbReference>
<feature type="domain" description="DUF559" evidence="1">
    <location>
        <begin position="4"/>
        <end position="110"/>
    </location>
</feature>
<dbReference type="PANTHER" id="PTHR38590">
    <property type="entry name" value="BLL0828 PROTEIN"/>
    <property type="match status" value="1"/>
</dbReference>
<dbReference type="AlphaFoldDB" id="A0A380TRY8"/>
<gene>
    <name evidence="2" type="ORF">NCTC4191_00368</name>
</gene>
<dbReference type="Pfam" id="PF04480">
    <property type="entry name" value="DUF559"/>
    <property type="match status" value="1"/>
</dbReference>
<keyword evidence="3" id="KW-1185">Reference proteome</keyword>
<dbReference type="EMBL" id="UFRN01000002">
    <property type="protein sequence ID" value="SUT90759.1"/>
    <property type="molecule type" value="Genomic_DNA"/>
</dbReference>
<dbReference type="SUPFAM" id="SSF52980">
    <property type="entry name" value="Restriction endonuclease-like"/>
    <property type="match status" value="1"/>
</dbReference>
<accession>A0A380TRY8</accession>
<protein>
    <submittedName>
        <fullName evidence="2">Protein of uncharacterized function (DUF559)</fullName>
    </submittedName>
</protein>
<dbReference type="InterPro" id="IPR047216">
    <property type="entry name" value="Endonuclease_DUF559_bact"/>
</dbReference>
<evidence type="ECO:0000313" key="3">
    <source>
        <dbReference type="Proteomes" id="UP000254253"/>
    </source>
</evidence>
<organism evidence="2 3">
    <name type="scientific">Actinobacillus lignieresii</name>
    <dbReference type="NCBI Taxonomy" id="720"/>
    <lineage>
        <taxon>Bacteria</taxon>
        <taxon>Pseudomonadati</taxon>
        <taxon>Pseudomonadota</taxon>
        <taxon>Gammaproteobacteria</taxon>
        <taxon>Pasteurellales</taxon>
        <taxon>Pasteurellaceae</taxon>
        <taxon>Actinobacillus</taxon>
    </lineage>
</organism>
<dbReference type="InterPro" id="IPR007569">
    <property type="entry name" value="DUF559"/>
</dbReference>
<dbReference type="Gene3D" id="3.40.960.10">
    <property type="entry name" value="VSR Endonuclease"/>
    <property type="match status" value="1"/>
</dbReference>
<evidence type="ECO:0000313" key="2">
    <source>
        <dbReference type="EMBL" id="SUT90759.1"/>
    </source>
</evidence>
<evidence type="ECO:0000259" key="1">
    <source>
        <dbReference type="Pfam" id="PF04480"/>
    </source>
</evidence>
<dbReference type="Proteomes" id="UP000254253">
    <property type="component" value="Unassembled WGS sequence"/>
</dbReference>
<reference evidence="2 3" key="1">
    <citation type="submission" date="2018-06" db="EMBL/GenBank/DDBJ databases">
        <authorList>
            <consortium name="Pathogen Informatics"/>
            <person name="Doyle S."/>
        </authorList>
    </citation>
    <scope>NUCLEOTIDE SEQUENCE [LARGE SCALE GENOMIC DNA]</scope>
    <source>
        <strain evidence="2 3">NCTC4191</strain>
    </source>
</reference>
<name>A0A380TRY8_ACTLI</name>
<sequence>MKEKLLQRAKKLRSSMTEEEQMLWQELRAKRFIGTKFRRQQVIGFYIVDFICFSKKLIIELDGIQHIDRQSYDEQRTRYLNQQGFKVLRFWNSEIHNDLDRVLDTIFYAIDMDCPSL</sequence>
<proteinExistence type="predicted"/>
<dbReference type="InterPro" id="IPR011335">
    <property type="entry name" value="Restrct_endonuc-II-like"/>
</dbReference>
<dbReference type="PANTHER" id="PTHR38590:SF1">
    <property type="entry name" value="BLL0828 PROTEIN"/>
    <property type="match status" value="1"/>
</dbReference>